<accession>A0A857LQP6</accession>
<protein>
    <submittedName>
        <fullName evidence="1">Uncharacterized protein</fullName>
    </submittedName>
</protein>
<gene>
    <name evidence="1" type="ORF">GII30_19270</name>
</gene>
<name>A0A857LQP6_9ACTN</name>
<evidence type="ECO:0000313" key="1">
    <source>
        <dbReference type="EMBL" id="QHN41021.1"/>
    </source>
</evidence>
<organism evidence="1">
    <name type="scientific">Gordonia amarae</name>
    <dbReference type="NCBI Taxonomy" id="36821"/>
    <lineage>
        <taxon>Bacteria</taxon>
        <taxon>Bacillati</taxon>
        <taxon>Actinomycetota</taxon>
        <taxon>Actinomycetes</taxon>
        <taxon>Mycobacteriales</taxon>
        <taxon>Gordoniaceae</taxon>
        <taxon>Gordonia</taxon>
    </lineage>
</organism>
<dbReference type="Gene3D" id="3.30.530.20">
    <property type="match status" value="1"/>
</dbReference>
<dbReference type="SUPFAM" id="SSF55961">
    <property type="entry name" value="Bet v1-like"/>
    <property type="match status" value="1"/>
</dbReference>
<dbReference type="EMBL" id="CP045810">
    <property type="protein sequence ID" value="QHN41021.1"/>
    <property type="molecule type" value="Genomic_DNA"/>
</dbReference>
<dbReference type="InterPro" id="IPR023393">
    <property type="entry name" value="START-like_dom_sf"/>
</dbReference>
<proteinExistence type="predicted"/>
<dbReference type="AlphaFoldDB" id="A0A857LQP6"/>
<sequence length="151" mass="16947">MAIVSISTELQMPADTACRLAATPDVMMFVLAPVLSLSRENVPPPGTVVEPGFSATGQVKWFGLIPSWRHTITLVERSAHELYTTEHGGPLKVWNHRLTFEPITENSCRYTDQIEIEDGAAGWPTRLFIRLLFPHRHRRWKTVAAIATASR</sequence>
<reference evidence="1" key="1">
    <citation type="journal article" date="2021" name="Nat. Microbiol.">
        <title>Cocultivation of an ultrasmall environmental parasitic bacterium with lytic ability against bacteria associated with wastewater foams.</title>
        <authorList>
            <person name="Batinovic S."/>
            <person name="Rose J.J.A."/>
            <person name="Ratcliffe J."/>
            <person name="Seviour R.J."/>
            <person name="Petrovski S."/>
        </authorList>
    </citation>
    <scope>NUCLEOTIDE SEQUENCE</scope>
    <source>
        <strain evidence="1">CON44</strain>
    </source>
</reference>
<dbReference type="RefSeq" id="WP_005193068.1">
    <property type="nucleotide sequence ID" value="NZ_CP045804.1"/>
</dbReference>